<proteinExistence type="predicted"/>
<feature type="signal peptide" evidence="1">
    <location>
        <begin position="1"/>
        <end position="30"/>
    </location>
</feature>
<dbReference type="OrthoDB" id="5397649at2"/>
<evidence type="ECO:0000313" key="3">
    <source>
        <dbReference type="Proteomes" id="UP000234341"/>
    </source>
</evidence>
<evidence type="ECO:0000313" key="2">
    <source>
        <dbReference type="EMBL" id="PLP96274.1"/>
    </source>
</evidence>
<dbReference type="AlphaFoldDB" id="A0A2N5C227"/>
<dbReference type="EMBL" id="PJRP01000032">
    <property type="protein sequence ID" value="PLP96274.1"/>
    <property type="molecule type" value="Genomic_DNA"/>
</dbReference>
<protein>
    <submittedName>
        <fullName evidence="2">Uncharacterized protein</fullName>
    </submittedName>
</protein>
<accession>A0A2N5C227</accession>
<keyword evidence="1" id="KW-0732">Signal</keyword>
<reference evidence="2 3" key="1">
    <citation type="submission" date="2017-12" db="EMBL/GenBank/DDBJ databases">
        <title>Genome sequence of the active heterotrophic nitrifier-denitrifier, Cupriavidus pauculus UM1.</title>
        <authorList>
            <person name="Putonti C."/>
            <person name="Castignetti D."/>
        </authorList>
    </citation>
    <scope>NUCLEOTIDE SEQUENCE [LARGE SCALE GENOMIC DNA]</scope>
    <source>
        <strain evidence="2 3">UM1</strain>
    </source>
</reference>
<dbReference type="Proteomes" id="UP000234341">
    <property type="component" value="Unassembled WGS sequence"/>
</dbReference>
<name>A0A2N5C227_9BURK</name>
<comment type="caution">
    <text evidence="2">The sequence shown here is derived from an EMBL/GenBank/DDBJ whole genome shotgun (WGS) entry which is preliminary data.</text>
</comment>
<gene>
    <name evidence="2" type="ORF">CYJ10_33125</name>
</gene>
<feature type="chain" id="PRO_5014742973" evidence="1">
    <location>
        <begin position="31"/>
        <end position="157"/>
    </location>
</feature>
<organism evidence="2 3">
    <name type="scientific">Cupriavidus pauculus</name>
    <dbReference type="NCBI Taxonomy" id="82633"/>
    <lineage>
        <taxon>Bacteria</taxon>
        <taxon>Pseudomonadati</taxon>
        <taxon>Pseudomonadota</taxon>
        <taxon>Betaproteobacteria</taxon>
        <taxon>Burkholderiales</taxon>
        <taxon>Burkholderiaceae</taxon>
        <taxon>Cupriavidus</taxon>
    </lineage>
</organism>
<sequence>MNGRRWCRIALAVVAVVSGAAMVASNPLWAAGRGGGGGGGGMRGGGMQGSGMHGGGFHGHSGFHHGGFHHGHVAFFAVGAGWPGWWGYAYDGWPYYPAYSAYSAYPTTPVTYIEKGDGSDSASANDWWYRCNEPNGYYPYVQDCPAGWQVELARPPS</sequence>
<evidence type="ECO:0000256" key="1">
    <source>
        <dbReference type="SAM" id="SignalP"/>
    </source>
</evidence>